<feature type="transmembrane region" description="Helical" evidence="5">
    <location>
        <begin position="45"/>
        <end position="71"/>
    </location>
</feature>
<protein>
    <submittedName>
        <fullName evidence="7">ABC-2 type transport system permease protein</fullName>
    </submittedName>
</protein>
<evidence type="ECO:0000256" key="3">
    <source>
        <dbReference type="ARBA" id="ARBA00022989"/>
    </source>
</evidence>
<sequence>MIAIDLKRMLRDPGVLFVIGVPVLMYLIFGAAQSYGQQMAANGNIAMAIMVGMAAYGAAFGTASFASVAGVERLQGWGRQLALTPLTTSRYALIKSLTAATIALITVAIIYAVAAPTGAKGTAWAWAGSFVFVVLGCLPYALLGLAVSYVMGSQSATSVVSALILLFAFAGNLFVPLSGKLLEASQFTPMWGYITIARWPVAEGTWTTGTGEPYTLELWQAILSYGIWTLVFVGLAALALRRRGERS</sequence>
<dbReference type="Proteomes" id="UP001230145">
    <property type="component" value="Unassembled WGS sequence"/>
</dbReference>
<reference evidence="7 8" key="1">
    <citation type="submission" date="2023-07" db="EMBL/GenBank/DDBJ databases">
        <title>Sequencing the genomes of 1000 actinobacteria strains.</title>
        <authorList>
            <person name="Klenk H.-P."/>
        </authorList>
    </citation>
    <scope>NUCLEOTIDE SEQUENCE [LARGE SCALE GENOMIC DNA]</scope>
    <source>
        <strain evidence="7 8">DSM 19515</strain>
    </source>
</reference>
<evidence type="ECO:0000256" key="2">
    <source>
        <dbReference type="ARBA" id="ARBA00022692"/>
    </source>
</evidence>
<organism evidence="7 8">
    <name type="scientific">Trueperella abortisuis</name>
    <dbReference type="NCBI Taxonomy" id="445930"/>
    <lineage>
        <taxon>Bacteria</taxon>
        <taxon>Bacillati</taxon>
        <taxon>Actinomycetota</taxon>
        <taxon>Actinomycetes</taxon>
        <taxon>Actinomycetales</taxon>
        <taxon>Actinomycetaceae</taxon>
        <taxon>Trueperella</taxon>
    </lineage>
</organism>
<dbReference type="InterPro" id="IPR051328">
    <property type="entry name" value="T7SS_ABC-Transporter"/>
</dbReference>
<dbReference type="EMBL" id="JAUSQL010000001">
    <property type="protein sequence ID" value="MDP9831441.1"/>
    <property type="molecule type" value="Genomic_DNA"/>
</dbReference>
<evidence type="ECO:0000256" key="5">
    <source>
        <dbReference type="SAM" id="Phobius"/>
    </source>
</evidence>
<feature type="transmembrane region" description="Helical" evidence="5">
    <location>
        <begin position="159"/>
        <end position="177"/>
    </location>
</feature>
<dbReference type="Pfam" id="PF12698">
    <property type="entry name" value="ABC2_membrane_3"/>
    <property type="match status" value="1"/>
</dbReference>
<dbReference type="InterPro" id="IPR013525">
    <property type="entry name" value="ABC2_TM"/>
</dbReference>
<accession>A0ABT9PFF3</accession>
<comment type="caution">
    <text evidence="7">The sequence shown here is derived from an EMBL/GenBank/DDBJ whole genome shotgun (WGS) entry which is preliminary data.</text>
</comment>
<evidence type="ECO:0000313" key="8">
    <source>
        <dbReference type="Proteomes" id="UP001230145"/>
    </source>
</evidence>
<feature type="domain" description="ABC-2 type transporter transmembrane" evidence="6">
    <location>
        <begin position="43"/>
        <end position="238"/>
    </location>
</feature>
<proteinExistence type="predicted"/>
<dbReference type="RefSeq" id="WP_307634176.1">
    <property type="nucleotide sequence ID" value="NZ_JAUSQL010000001.1"/>
</dbReference>
<dbReference type="PANTHER" id="PTHR43077">
    <property type="entry name" value="TRANSPORT PERMEASE YVFS-RELATED"/>
    <property type="match status" value="1"/>
</dbReference>
<feature type="transmembrane region" description="Helical" evidence="5">
    <location>
        <begin position="14"/>
        <end position="33"/>
    </location>
</feature>
<feature type="transmembrane region" description="Helical" evidence="5">
    <location>
        <begin position="126"/>
        <end position="147"/>
    </location>
</feature>
<evidence type="ECO:0000256" key="4">
    <source>
        <dbReference type="ARBA" id="ARBA00023136"/>
    </source>
</evidence>
<name>A0ABT9PFF3_9ACTO</name>
<evidence type="ECO:0000259" key="6">
    <source>
        <dbReference type="Pfam" id="PF12698"/>
    </source>
</evidence>
<feature type="transmembrane region" description="Helical" evidence="5">
    <location>
        <begin position="218"/>
        <end position="240"/>
    </location>
</feature>
<keyword evidence="8" id="KW-1185">Reference proteome</keyword>
<evidence type="ECO:0000313" key="7">
    <source>
        <dbReference type="EMBL" id="MDP9831441.1"/>
    </source>
</evidence>
<evidence type="ECO:0000256" key="1">
    <source>
        <dbReference type="ARBA" id="ARBA00004141"/>
    </source>
</evidence>
<keyword evidence="3 5" id="KW-1133">Transmembrane helix</keyword>
<feature type="transmembrane region" description="Helical" evidence="5">
    <location>
        <begin position="92"/>
        <end position="114"/>
    </location>
</feature>
<comment type="subcellular location">
    <subcellularLocation>
        <location evidence="1">Membrane</location>
        <topology evidence="1">Multi-pass membrane protein</topology>
    </subcellularLocation>
</comment>
<keyword evidence="2 5" id="KW-0812">Transmembrane</keyword>
<gene>
    <name evidence="7" type="ORF">J2S45_000120</name>
</gene>
<dbReference type="PANTHER" id="PTHR43077:SF11">
    <property type="entry name" value="TRANSPORT PERMEASE YVFS-RELATED"/>
    <property type="match status" value="1"/>
</dbReference>
<keyword evidence="4 5" id="KW-0472">Membrane</keyword>